<dbReference type="EMBL" id="JBJQND010000003">
    <property type="protein sequence ID" value="KAL3882896.1"/>
    <property type="molecule type" value="Genomic_DNA"/>
</dbReference>
<dbReference type="SUPFAM" id="SSF49329">
    <property type="entry name" value="Cu,Zn superoxide dismutase-like"/>
    <property type="match status" value="1"/>
</dbReference>
<feature type="domain" description="Superoxide dismutase copper/zinc binding" evidence="3">
    <location>
        <begin position="52"/>
        <end position="198"/>
    </location>
</feature>
<dbReference type="PRINTS" id="PR00068">
    <property type="entry name" value="CUZNDISMTASE"/>
</dbReference>
<keyword evidence="1" id="KW-0479">Metal-binding</keyword>
<comment type="function">
    <text evidence="1">Destroys radicals which are normally produced within the cells and which are toxic to biological systems.</text>
</comment>
<dbReference type="InterPro" id="IPR001424">
    <property type="entry name" value="SOD_Cu_Zn_dom"/>
</dbReference>
<dbReference type="InterPro" id="IPR036423">
    <property type="entry name" value="SOD-like_Cu/Zn_dom_sf"/>
</dbReference>
<evidence type="ECO:0000256" key="2">
    <source>
        <dbReference type="SAM" id="SignalP"/>
    </source>
</evidence>
<dbReference type="EC" id="1.15.1.1" evidence="1"/>
<comment type="catalytic activity">
    <reaction evidence="1">
        <text>2 superoxide + 2 H(+) = H2O2 + O2</text>
        <dbReference type="Rhea" id="RHEA:20696"/>
        <dbReference type="ChEBI" id="CHEBI:15378"/>
        <dbReference type="ChEBI" id="CHEBI:15379"/>
        <dbReference type="ChEBI" id="CHEBI:16240"/>
        <dbReference type="ChEBI" id="CHEBI:18421"/>
        <dbReference type="EC" id="1.15.1.1"/>
    </reaction>
</comment>
<evidence type="ECO:0000313" key="5">
    <source>
        <dbReference type="Proteomes" id="UP001634394"/>
    </source>
</evidence>
<comment type="similarity">
    <text evidence="1">Belongs to the Cu-Zn superoxide dismutase family.</text>
</comment>
<dbReference type="InterPro" id="IPR018152">
    <property type="entry name" value="SOD_Cu/Zn_BS"/>
</dbReference>
<sequence length="208" mass="22708">MAYPVIMCVLITVVTTFREAYGLPLTECRSGFVYAQCVLANNPSMKDLPGFIKGNVYFRQKVSKDCRRNGPLAIRIEIQGIPMNDQTKQHGLHVHALNDLSNGCESLGPHFNPFNATHGAPTDTPEMRHVGDFGNVRKKEDGSVVETRIEHLANLLGPNSILDRGLVLHAKRDDLGLGGDAESLKTGNAGARLACCVIIETNTPILIY</sequence>
<dbReference type="InterPro" id="IPR024134">
    <property type="entry name" value="SOD_Cu/Zn_/chaperone"/>
</dbReference>
<comment type="cofactor">
    <cofactor evidence="1">
        <name>Zn(2+)</name>
        <dbReference type="ChEBI" id="CHEBI:29105"/>
    </cofactor>
    <text evidence="1">Binds 1 zinc ion per subunit.</text>
</comment>
<feature type="chain" id="PRO_5044829238" description="Superoxide dismutase [Cu-Zn]" evidence="2">
    <location>
        <begin position="23"/>
        <end position="208"/>
    </location>
</feature>
<dbReference type="GO" id="GO:0046872">
    <property type="term" value="F:metal ion binding"/>
    <property type="evidence" value="ECO:0007669"/>
    <property type="project" value="UniProtKB-KW"/>
</dbReference>
<keyword evidence="5" id="KW-1185">Reference proteome</keyword>
<name>A0ABD3XBE6_SINWO</name>
<comment type="caution">
    <text evidence="4">The sequence shown here is derived from an EMBL/GenBank/DDBJ whole genome shotgun (WGS) entry which is preliminary data.</text>
</comment>
<proteinExistence type="inferred from homology"/>
<comment type="cofactor">
    <cofactor evidence="1">
        <name>Cu cation</name>
        <dbReference type="ChEBI" id="CHEBI:23378"/>
    </cofactor>
    <text evidence="1">Binds 1 copper ion per subunit.</text>
</comment>
<evidence type="ECO:0000313" key="4">
    <source>
        <dbReference type="EMBL" id="KAL3882896.1"/>
    </source>
</evidence>
<feature type="signal peptide" evidence="2">
    <location>
        <begin position="1"/>
        <end position="22"/>
    </location>
</feature>
<keyword evidence="2" id="KW-0732">Signal</keyword>
<accession>A0ABD3XBE6</accession>
<evidence type="ECO:0000259" key="3">
    <source>
        <dbReference type="Pfam" id="PF00080"/>
    </source>
</evidence>
<dbReference type="CDD" id="cd00305">
    <property type="entry name" value="Cu-Zn_Superoxide_Dismutase"/>
    <property type="match status" value="1"/>
</dbReference>
<protein>
    <recommendedName>
        <fullName evidence="1">Superoxide dismutase [Cu-Zn]</fullName>
        <ecNumber evidence="1">1.15.1.1</ecNumber>
    </recommendedName>
</protein>
<dbReference type="AlphaFoldDB" id="A0ABD3XBE6"/>
<keyword evidence="1" id="KW-0186">Copper</keyword>
<dbReference type="Pfam" id="PF00080">
    <property type="entry name" value="Sod_Cu"/>
    <property type="match status" value="1"/>
</dbReference>
<evidence type="ECO:0000256" key="1">
    <source>
        <dbReference type="RuleBase" id="RU000393"/>
    </source>
</evidence>
<dbReference type="PROSITE" id="PS00332">
    <property type="entry name" value="SOD_CU_ZN_2"/>
    <property type="match status" value="1"/>
</dbReference>
<keyword evidence="1" id="KW-0560">Oxidoreductase</keyword>
<organism evidence="4 5">
    <name type="scientific">Sinanodonta woodiana</name>
    <name type="common">Chinese pond mussel</name>
    <name type="synonym">Anodonta woodiana</name>
    <dbReference type="NCBI Taxonomy" id="1069815"/>
    <lineage>
        <taxon>Eukaryota</taxon>
        <taxon>Metazoa</taxon>
        <taxon>Spiralia</taxon>
        <taxon>Lophotrochozoa</taxon>
        <taxon>Mollusca</taxon>
        <taxon>Bivalvia</taxon>
        <taxon>Autobranchia</taxon>
        <taxon>Heteroconchia</taxon>
        <taxon>Palaeoheterodonta</taxon>
        <taxon>Unionida</taxon>
        <taxon>Unionoidea</taxon>
        <taxon>Unionidae</taxon>
        <taxon>Unioninae</taxon>
        <taxon>Sinanodonta</taxon>
    </lineage>
</organism>
<dbReference type="Gene3D" id="2.60.40.200">
    <property type="entry name" value="Superoxide dismutase, copper/zinc binding domain"/>
    <property type="match status" value="1"/>
</dbReference>
<keyword evidence="1" id="KW-0862">Zinc</keyword>
<dbReference type="Proteomes" id="UP001634394">
    <property type="component" value="Unassembled WGS sequence"/>
</dbReference>
<gene>
    <name evidence="4" type="ORF">ACJMK2_029198</name>
</gene>
<dbReference type="PANTHER" id="PTHR10003">
    <property type="entry name" value="SUPEROXIDE DISMUTASE CU-ZN -RELATED"/>
    <property type="match status" value="1"/>
</dbReference>
<reference evidence="4 5" key="1">
    <citation type="submission" date="2024-11" db="EMBL/GenBank/DDBJ databases">
        <title>Chromosome-level genome assembly of the freshwater bivalve Anodonta woodiana.</title>
        <authorList>
            <person name="Chen X."/>
        </authorList>
    </citation>
    <scope>NUCLEOTIDE SEQUENCE [LARGE SCALE GENOMIC DNA]</scope>
    <source>
        <strain evidence="4">MN2024</strain>
        <tissue evidence="4">Gills</tissue>
    </source>
</reference>
<dbReference type="GO" id="GO:0004784">
    <property type="term" value="F:superoxide dismutase activity"/>
    <property type="evidence" value="ECO:0007669"/>
    <property type="project" value="UniProtKB-EC"/>
</dbReference>